<evidence type="ECO:0000256" key="1">
    <source>
        <dbReference type="SAM" id="MobiDB-lite"/>
    </source>
</evidence>
<dbReference type="Proteomes" id="UP001430848">
    <property type="component" value="Unassembled WGS sequence"/>
</dbReference>
<keyword evidence="3" id="KW-1185">Reference proteome</keyword>
<dbReference type="EMBL" id="JAKNSF020000002">
    <property type="protein sequence ID" value="KAK7741206.1"/>
    <property type="molecule type" value="Genomic_DNA"/>
</dbReference>
<feature type="compositionally biased region" description="Low complexity" evidence="1">
    <location>
        <begin position="229"/>
        <end position="244"/>
    </location>
</feature>
<gene>
    <name evidence="2" type="ORF">SLS63_000759</name>
</gene>
<reference evidence="2 3" key="1">
    <citation type="submission" date="2024-02" db="EMBL/GenBank/DDBJ databases">
        <title>De novo assembly and annotation of 12 fungi associated with fruit tree decline syndrome in Ontario, Canada.</title>
        <authorList>
            <person name="Sulman M."/>
            <person name="Ellouze W."/>
            <person name="Ilyukhin E."/>
        </authorList>
    </citation>
    <scope>NUCLEOTIDE SEQUENCE [LARGE SCALE GENOMIC DNA]</scope>
    <source>
        <strain evidence="2 3">M169</strain>
    </source>
</reference>
<sequence>MGPLPIPDGMTPPRPPPHVYGITTGPEINGIWSPPTIPRLTGLERRNSQRRSSEPALQQKFESYNDRFNARFRRGSAAGDVHADYSSPIELAQLKLTQNEFEIYQIEEASHEPPYSESTQKSTPGNPNVPKDHPGGEILLEHCQHLEGEAGAPQKVEGPRRSPQATEEQDAPSGQRTHHQNDGNETPSTSARIHPSPRRYPHVVKGPRPAPTSLSTSSSAPSTPPSSTPPTAATQASTATSESASEPKSEHLARVEHNCVTAGCTWKDCSRIRGTFRMPLPGAVGESKPENDGGSSAAETRSEDDIVSVGNGFSFLRLN</sequence>
<accession>A0ABR1PN91</accession>
<evidence type="ECO:0000313" key="3">
    <source>
        <dbReference type="Proteomes" id="UP001430848"/>
    </source>
</evidence>
<evidence type="ECO:0000313" key="2">
    <source>
        <dbReference type="EMBL" id="KAK7741206.1"/>
    </source>
</evidence>
<feature type="compositionally biased region" description="Basic and acidic residues" evidence="1">
    <location>
        <begin position="130"/>
        <end position="148"/>
    </location>
</feature>
<feature type="region of interest" description="Disordered" evidence="1">
    <location>
        <begin position="105"/>
        <end position="257"/>
    </location>
</feature>
<feature type="compositionally biased region" description="Pro residues" evidence="1">
    <location>
        <begin position="1"/>
        <end position="18"/>
    </location>
</feature>
<protein>
    <submittedName>
        <fullName evidence="2">Uncharacterized protein</fullName>
    </submittedName>
</protein>
<feature type="region of interest" description="Disordered" evidence="1">
    <location>
        <begin position="1"/>
        <end position="62"/>
    </location>
</feature>
<proteinExistence type="predicted"/>
<comment type="caution">
    <text evidence="2">The sequence shown here is derived from an EMBL/GenBank/DDBJ whole genome shotgun (WGS) entry which is preliminary data.</text>
</comment>
<feature type="compositionally biased region" description="Basic and acidic residues" evidence="1">
    <location>
        <begin position="245"/>
        <end position="257"/>
    </location>
</feature>
<feature type="compositionally biased region" description="Basic and acidic residues" evidence="1">
    <location>
        <begin position="42"/>
        <end position="53"/>
    </location>
</feature>
<name>A0ABR1PN91_DIAER</name>
<feature type="region of interest" description="Disordered" evidence="1">
    <location>
        <begin position="278"/>
        <end position="305"/>
    </location>
</feature>
<feature type="compositionally biased region" description="Polar residues" evidence="1">
    <location>
        <begin position="116"/>
        <end position="126"/>
    </location>
</feature>
<organism evidence="2 3">
    <name type="scientific">Diaporthe eres</name>
    <name type="common">Phomopsis oblonga</name>
    <dbReference type="NCBI Taxonomy" id="83184"/>
    <lineage>
        <taxon>Eukaryota</taxon>
        <taxon>Fungi</taxon>
        <taxon>Dikarya</taxon>
        <taxon>Ascomycota</taxon>
        <taxon>Pezizomycotina</taxon>
        <taxon>Sordariomycetes</taxon>
        <taxon>Sordariomycetidae</taxon>
        <taxon>Diaporthales</taxon>
        <taxon>Diaporthaceae</taxon>
        <taxon>Diaporthe</taxon>
        <taxon>Diaporthe eres species complex</taxon>
    </lineage>
</organism>
<feature type="compositionally biased region" description="Low complexity" evidence="1">
    <location>
        <begin position="211"/>
        <end position="221"/>
    </location>
</feature>